<dbReference type="InterPro" id="IPR011011">
    <property type="entry name" value="Znf_FYVE_PHD"/>
</dbReference>
<dbReference type="EMBL" id="MU825425">
    <property type="protein sequence ID" value="KAJ7389751.1"/>
    <property type="molecule type" value="Genomic_DNA"/>
</dbReference>
<dbReference type="InterPro" id="IPR013083">
    <property type="entry name" value="Znf_RING/FYVE/PHD"/>
</dbReference>
<dbReference type="Proteomes" id="UP001163046">
    <property type="component" value="Unassembled WGS sequence"/>
</dbReference>
<sequence>MRLLPKYSPDILVFRYLGGDELRDDPNTTCRDDYGDITLKDSIVAVPHELEISVKVEPEQDCKIRWIHLACVRLKVAPKGNWICPRREYIQYVFLF</sequence>
<comment type="caution">
    <text evidence="1">The sequence shown here is derived from an EMBL/GenBank/DDBJ whole genome shotgun (WGS) entry which is preliminary data.</text>
</comment>
<gene>
    <name evidence="1" type="ORF">OS493_029171</name>
</gene>
<protein>
    <submittedName>
        <fullName evidence="1">Uncharacterized protein</fullName>
    </submittedName>
</protein>
<keyword evidence="2" id="KW-1185">Reference proteome</keyword>
<evidence type="ECO:0000313" key="1">
    <source>
        <dbReference type="EMBL" id="KAJ7389751.1"/>
    </source>
</evidence>
<accession>A0A9W9ZXM0</accession>
<proteinExistence type="predicted"/>
<reference evidence="1" key="1">
    <citation type="submission" date="2023-01" db="EMBL/GenBank/DDBJ databases">
        <title>Genome assembly of the deep-sea coral Lophelia pertusa.</title>
        <authorList>
            <person name="Herrera S."/>
            <person name="Cordes E."/>
        </authorList>
    </citation>
    <scope>NUCLEOTIDE SEQUENCE</scope>
    <source>
        <strain evidence="1">USNM1676648</strain>
        <tissue evidence="1">Polyp</tissue>
    </source>
</reference>
<dbReference type="AlphaFoldDB" id="A0A9W9ZXM0"/>
<name>A0A9W9ZXM0_9CNID</name>
<evidence type="ECO:0000313" key="2">
    <source>
        <dbReference type="Proteomes" id="UP001163046"/>
    </source>
</evidence>
<dbReference type="Gene3D" id="3.30.40.10">
    <property type="entry name" value="Zinc/RING finger domain, C3HC4 (zinc finger)"/>
    <property type="match status" value="1"/>
</dbReference>
<dbReference type="OrthoDB" id="5411773at2759"/>
<dbReference type="SUPFAM" id="SSF57903">
    <property type="entry name" value="FYVE/PHD zinc finger"/>
    <property type="match status" value="1"/>
</dbReference>
<organism evidence="1 2">
    <name type="scientific">Desmophyllum pertusum</name>
    <dbReference type="NCBI Taxonomy" id="174260"/>
    <lineage>
        <taxon>Eukaryota</taxon>
        <taxon>Metazoa</taxon>
        <taxon>Cnidaria</taxon>
        <taxon>Anthozoa</taxon>
        <taxon>Hexacorallia</taxon>
        <taxon>Scleractinia</taxon>
        <taxon>Caryophylliina</taxon>
        <taxon>Caryophylliidae</taxon>
        <taxon>Desmophyllum</taxon>
    </lineage>
</organism>